<evidence type="ECO:0000313" key="1">
    <source>
        <dbReference type="EMBL" id="AEJ20494.1"/>
    </source>
</evidence>
<dbReference type="EMBL" id="CP002868">
    <property type="protein sequence ID" value="AEJ20494.1"/>
    <property type="molecule type" value="Genomic_DNA"/>
</dbReference>
<dbReference type="eggNOG" id="ENOG5031C90">
    <property type="taxonomic scope" value="Bacteria"/>
</dbReference>
<gene>
    <name evidence="1" type="ordered locus">Spica_2384</name>
</gene>
<name>F8F3X5_GRAC1</name>
<dbReference type="HOGENOM" id="CLU_1659956_0_0_12"/>
<dbReference type="Proteomes" id="UP000000503">
    <property type="component" value="Chromosome"/>
</dbReference>
<dbReference type="KEGG" id="scd:Spica_2384"/>
<reference evidence="2" key="1">
    <citation type="journal article" date="2013" name="Stand. Genomic Sci.">
        <title>Genome sequence of the thermophilic fresh-water bacterium Spirochaeta caldaria type strain (H1(T)), reclassification of Spirochaeta caldaria, Spirochaeta stenostrepta, and Spirochaeta zuelzerae in the genus Treponema as Treponema caldaria comb. nov., Treponema stenostrepta comb. nov., and Treponema zuelzerae comb. nov., and emendation of the genus Treponema.</title>
        <authorList>
            <person name="Abt B."/>
            <person name="Goker M."/>
            <person name="Scheuner C."/>
            <person name="Han C."/>
            <person name="Lu M."/>
            <person name="Misra M."/>
            <person name="Lapidus A."/>
            <person name="Nolan M."/>
            <person name="Lucas S."/>
            <person name="Hammon N."/>
            <person name="Deshpande S."/>
            <person name="Cheng J.F."/>
            <person name="Tapia R."/>
            <person name="Goodwin L.A."/>
            <person name="Pitluck S."/>
            <person name="Liolios K."/>
            <person name="Pagani I."/>
            <person name="Ivanova N."/>
            <person name="Mavromatis K."/>
            <person name="Mikhailova N."/>
            <person name="Huntemann M."/>
            <person name="Pati A."/>
            <person name="Chen A."/>
            <person name="Palaniappan K."/>
            <person name="Land M."/>
            <person name="Hauser L."/>
            <person name="Jeffries C.D."/>
            <person name="Rohde M."/>
            <person name="Spring S."/>
            <person name="Gronow S."/>
            <person name="Detter J.C."/>
            <person name="Bristow J."/>
            <person name="Eisen J.A."/>
            <person name="Markowitz V."/>
            <person name="Hugenholtz P."/>
            <person name="Kyrpides N.C."/>
            <person name="Woyke T."/>
            <person name="Klenk H.P."/>
        </authorList>
    </citation>
    <scope>NUCLEOTIDE SEQUENCE</scope>
    <source>
        <strain evidence="2">ATCC 51460 / DSM 7334 / H1</strain>
    </source>
</reference>
<evidence type="ECO:0000313" key="2">
    <source>
        <dbReference type="Proteomes" id="UP000000503"/>
    </source>
</evidence>
<organism evidence="1 2">
    <name type="scientific">Gracilinema caldarium (strain ATCC 51460 / DSM 7334 / H1)</name>
    <name type="common">Treponema caldarium</name>
    <dbReference type="NCBI Taxonomy" id="744872"/>
    <lineage>
        <taxon>Bacteria</taxon>
        <taxon>Pseudomonadati</taxon>
        <taxon>Spirochaetota</taxon>
        <taxon>Spirochaetia</taxon>
        <taxon>Spirochaetales</taxon>
        <taxon>Breznakiellaceae</taxon>
        <taxon>Gracilinema</taxon>
    </lineage>
</organism>
<keyword evidence="2" id="KW-1185">Reference proteome</keyword>
<accession>F8F3X5</accession>
<dbReference type="AlphaFoldDB" id="F8F3X5"/>
<protein>
    <submittedName>
        <fullName evidence="1">Uncharacterized protein</fullName>
    </submittedName>
</protein>
<sequence>MTGYYINYMQIRDSEIIRLIEHIGDHYKSNIANRHLRPALLHLPLDNQAWDLIETLTEKSEQYRYQGFHLDELYRQIAAAARFIGMARKELVPSLRNRLNATGRTNEADKVLREMAINNFSSNLKIFADLLNELYVKLVEIDKTSSNGRLPLYAQMPELKDLGRELVF</sequence>
<proteinExistence type="predicted"/>